<keyword evidence="3" id="KW-1185">Reference proteome</keyword>
<feature type="region of interest" description="Disordered" evidence="1">
    <location>
        <begin position="80"/>
        <end position="103"/>
    </location>
</feature>
<organism evidence="2 3">
    <name type="scientific">Cuneatibacter caecimuris</name>
    <dbReference type="NCBI Taxonomy" id="1796618"/>
    <lineage>
        <taxon>Bacteria</taxon>
        <taxon>Bacillati</taxon>
        <taxon>Bacillota</taxon>
        <taxon>Clostridia</taxon>
        <taxon>Lachnospirales</taxon>
        <taxon>Lachnospiraceae</taxon>
        <taxon>Cuneatibacter</taxon>
    </lineage>
</organism>
<dbReference type="EMBL" id="SGXF01000001">
    <property type="protein sequence ID" value="RZT02411.1"/>
    <property type="molecule type" value="Genomic_DNA"/>
</dbReference>
<dbReference type="OrthoDB" id="9789465at2"/>
<evidence type="ECO:0000313" key="3">
    <source>
        <dbReference type="Proteomes" id="UP000292927"/>
    </source>
</evidence>
<accession>A0A4Q7PN69</accession>
<dbReference type="AlphaFoldDB" id="A0A4Q7PN69"/>
<reference evidence="2 3" key="1">
    <citation type="submission" date="2019-02" db="EMBL/GenBank/DDBJ databases">
        <title>Genomic Encyclopedia of Type Strains, Phase IV (KMG-IV): sequencing the most valuable type-strain genomes for metagenomic binning, comparative biology and taxonomic classification.</title>
        <authorList>
            <person name="Goeker M."/>
        </authorList>
    </citation>
    <scope>NUCLEOTIDE SEQUENCE [LARGE SCALE GENOMIC DNA]</scope>
    <source>
        <strain evidence="2 3">DSM 29486</strain>
    </source>
</reference>
<protein>
    <submittedName>
        <fullName evidence="2">Uncharacterized protein</fullName>
    </submittedName>
</protein>
<evidence type="ECO:0000313" key="2">
    <source>
        <dbReference type="EMBL" id="RZT02411.1"/>
    </source>
</evidence>
<comment type="caution">
    <text evidence="2">The sequence shown here is derived from an EMBL/GenBank/DDBJ whole genome shotgun (WGS) entry which is preliminary data.</text>
</comment>
<proteinExistence type="predicted"/>
<evidence type="ECO:0000256" key="1">
    <source>
        <dbReference type="SAM" id="MobiDB-lite"/>
    </source>
</evidence>
<gene>
    <name evidence="2" type="ORF">EV209_0526</name>
</gene>
<dbReference type="Proteomes" id="UP000292927">
    <property type="component" value="Unassembled WGS sequence"/>
</dbReference>
<name>A0A4Q7PN69_9FIRM</name>
<sequence>MRPLDRKKEAETEQTETLEILQPYGFVRVAADEGKAVAPVLKRILSRVSEREYSGLLTPAYVNEVMLAAHSFGSSHEGYMAGAAQKKDKPVKLSKQQTHKSWK</sequence>